<dbReference type="Pfam" id="PF00593">
    <property type="entry name" value="TonB_dep_Rec_b-barrel"/>
    <property type="match status" value="1"/>
</dbReference>
<proteinExistence type="inferred from homology"/>
<dbReference type="InterPro" id="IPR000531">
    <property type="entry name" value="Beta-barrel_TonB"/>
</dbReference>
<evidence type="ECO:0000256" key="3">
    <source>
        <dbReference type="ARBA" id="ARBA00022452"/>
    </source>
</evidence>
<evidence type="ECO:0000256" key="7">
    <source>
        <dbReference type="ARBA" id="ARBA00023065"/>
    </source>
</evidence>
<dbReference type="Gene3D" id="2.40.170.20">
    <property type="entry name" value="TonB-dependent receptor, beta-barrel domain"/>
    <property type="match status" value="1"/>
</dbReference>
<evidence type="ECO:0000256" key="11">
    <source>
        <dbReference type="PROSITE-ProRule" id="PRU01360"/>
    </source>
</evidence>
<evidence type="ECO:0000256" key="5">
    <source>
        <dbReference type="ARBA" id="ARBA00022692"/>
    </source>
</evidence>
<dbReference type="InterPro" id="IPR036942">
    <property type="entry name" value="Beta-barrel_TonB_sf"/>
</dbReference>
<dbReference type="Proteomes" id="UP001595904">
    <property type="component" value="Unassembled WGS sequence"/>
</dbReference>
<dbReference type="PANTHER" id="PTHR32552">
    <property type="entry name" value="FERRICHROME IRON RECEPTOR-RELATED"/>
    <property type="match status" value="1"/>
</dbReference>
<accession>A0ABV8SYA1</accession>
<dbReference type="InterPro" id="IPR039426">
    <property type="entry name" value="TonB-dep_rcpt-like"/>
</dbReference>
<feature type="domain" description="TonB-dependent receptor-like beta-barrel" evidence="14">
    <location>
        <begin position="257"/>
        <end position="685"/>
    </location>
</feature>
<dbReference type="Pfam" id="PF07715">
    <property type="entry name" value="Plug"/>
    <property type="match status" value="1"/>
</dbReference>
<evidence type="ECO:0000256" key="4">
    <source>
        <dbReference type="ARBA" id="ARBA00022496"/>
    </source>
</evidence>
<evidence type="ECO:0000256" key="9">
    <source>
        <dbReference type="ARBA" id="ARBA00023136"/>
    </source>
</evidence>
<reference evidence="17" key="1">
    <citation type="journal article" date="2019" name="Int. J. Syst. Evol. Microbiol.">
        <title>The Global Catalogue of Microorganisms (GCM) 10K type strain sequencing project: providing services to taxonomists for standard genome sequencing and annotation.</title>
        <authorList>
            <consortium name="The Broad Institute Genomics Platform"/>
            <consortium name="The Broad Institute Genome Sequencing Center for Infectious Disease"/>
            <person name="Wu L."/>
            <person name="Ma J."/>
        </authorList>
    </citation>
    <scope>NUCLEOTIDE SEQUENCE [LARGE SCALE GENOMIC DNA]</scope>
    <source>
        <strain evidence="17">CGMCC 1.10759</strain>
    </source>
</reference>
<evidence type="ECO:0000259" key="15">
    <source>
        <dbReference type="Pfam" id="PF07715"/>
    </source>
</evidence>
<evidence type="ECO:0000256" key="2">
    <source>
        <dbReference type="ARBA" id="ARBA00022448"/>
    </source>
</evidence>
<keyword evidence="16" id="KW-0675">Receptor</keyword>
<gene>
    <name evidence="16" type="ORF">ACFPN2_23145</name>
</gene>
<comment type="caution">
    <text evidence="16">The sequence shown here is derived from an EMBL/GenBank/DDBJ whole genome shotgun (WGS) entry which is preliminary data.</text>
</comment>
<keyword evidence="17" id="KW-1185">Reference proteome</keyword>
<dbReference type="PROSITE" id="PS52016">
    <property type="entry name" value="TONB_DEPENDENT_REC_3"/>
    <property type="match status" value="1"/>
</dbReference>
<dbReference type="InterPro" id="IPR012910">
    <property type="entry name" value="Plug_dom"/>
</dbReference>
<comment type="subcellular location">
    <subcellularLocation>
        <location evidence="1 11">Cell outer membrane</location>
        <topology evidence="1 11">Multi-pass membrane protein</topology>
    </subcellularLocation>
</comment>
<keyword evidence="5 11" id="KW-0812">Transmembrane</keyword>
<dbReference type="PANTHER" id="PTHR32552:SF81">
    <property type="entry name" value="TONB-DEPENDENT OUTER MEMBRANE RECEPTOR"/>
    <property type="match status" value="1"/>
</dbReference>
<evidence type="ECO:0000256" key="8">
    <source>
        <dbReference type="ARBA" id="ARBA00023077"/>
    </source>
</evidence>
<keyword evidence="9 11" id="KW-0472">Membrane</keyword>
<evidence type="ECO:0000256" key="6">
    <source>
        <dbReference type="ARBA" id="ARBA00023004"/>
    </source>
</evidence>
<sequence>MHKIRMMPVMGLTCAAFVTQPAVAQSTEPRADETAPVSALLEGVVVTATKKTQAEDLQEVPASISAFGAAQLEAMQVRNIESLAFSMPNVALDALGTVKGVASFSIRGLGVNSSIPSIEPAVGTFVDGIYMGTNYGVVVDTFDLEAIEVLRGPQGVLFGRNVTGGAVSIRTRRPGDEFAINGRLGYEDYGNVLASGSIEGPLGGPKLLAKLTGYYNDDPGYFKNRFTGRDDGETRTWFVRPTLVFMPTDDITTTLIVEHSDMTGDGPVNRNPRYASKFETVSGEVGFSDLTASSVVSETVVNVGLGDGSITNIAGYREVDNKSLFDIDGVPTAYGTLGNSLEQDQFSDELRYAGRFGSTDLVTGLYYFEQDFLYIERTTVDQSGLVGDYGGHQDQQSFGVFVNADIGFADKYTLGLGGRYSSDRKSVKVNTRNFADSLCNFDTRTCSAYPFQDSKTFTSFTPRVMLKYDINDDSNAYVSYTKGYRSGGYNIRSQTAAPPGPFDDEKSDAYEVGFKSALLDRRLLLNIGVFYQEIGNLQRETSYSLPTGQVTIIGNAADARIQGIEAEITYSAGRGLVLKGSVGKTDADYVTVFADLNRDGVVDQHDKALKLPRQAPLTYSIGAYFDRELNAGSLGLQVSLDHRDASFFNDANTGPLPAVDNLYASVSFAPARMESVKFTVYGKNLLDEFNTGNNSPLAFPSGGNVNFPVKGRVVGGDVTVKF</sequence>
<comment type="similarity">
    <text evidence="11 12">Belongs to the TonB-dependent receptor family.</text>
</comment>
<keyword evidence="13" id="KW-0732">Signal</keyword>
<evidence type="ECO:0000313" key="16">
    <source>
        <dbReference type="EMBL" id="MFC4311997.1"/>
    </source>
</evidence>
<keyword evidence="6" id="KW-0408">Iron</keyword>
<evidence type="ECO:0000256" key="1">
    <source>
        <dbReference type="ARBA" id="ARBA00004571"/>
    </source>
</evidence>
<evidence type="ECO:0000256" key="13">
    <source>
        <dbReference type="SAM" id="SignalP"/>
    </source>
</evidence>
<name>A0ABV8SYA1_9GAMM</name>
<keyword evidence="7" id="KW-0406">Ion transport</keyword>
<feature type="domain" description="TonB-dependent receptor plug" evidence="15">
    <location>
        <begin position="57"/>
        <end position="166"/>
    </location>
</feature>
<feature type="signal peptide" evidence="13">
    <location>
        <begin position="1"/>
        <end position="24"/>
    </location>
</feature>
<organism evidence="16 17">
    <name type="scientific">Steroidobacter flavus</name>
    <dbReference type="NCBI Taxonomy" id="1842136"/>
    <lineage>
        <taxon>Bacteria</taxon>
        <taxon>Pseudomonadati</taxon>
        <taxon>Pseudomonadota</taxon>
        <taxon>Gammaproteobacteria</taxon>
        <taxon>Steroidobacterales</taxon>
        <taxon>Steroidobacteraceae</taxon>
        <taxon>Steroidobacter</taxon>
    </lineage>
</organism>
<keyword evidence="10 11" id="KW-0998">Cell outer membrane</keyword>
<evidence type="ECO:0000256" key="12">
    <source>
        <dbReference type="RuleBase" id="RU003357"/>
    </source>
</evidence>
<keyword evidence="8 12" id="KW-0798">TonB box</keyword>
<dbReference type="RefSeq" id="WP_380601024.1">
    <property type="nucleotide sequence ID" value="NZ_JBHSDU010000014.1"/>
</dbReference>
<protein>
    <submittedName>
        <fullName evidence="16">TonB-dependent receptor</fullName>
    </submittedName>
</protein>
<evidence type="ECO:0000259" key="14">
    <source>
        <dbReference type="Pfam" id="PF00593"/>
    </source>
</evidence>
<evidence type="ECO:0000256" key="10">
    <source>
        <dbReference type="ARBA" id="ARBA00023237"/>
    </source>
</evidence>
<keyword evidence="3 11" id="KW-1134">Transmembrane beta strand</keyword>
<feature type="chain" id="PRO_5045298207" evidence="13">
    <location>
        <begin position="25"/>
        <end position="722"/>
    </location>
</feature>
<dbReference type="EMBL" id="JBHSDU010000014">
    <property type="protein sequence ID" value="MFC4311997.1"/>
    <property type="molecule type" value="Genomic_DNA"/>
</dbReference>
<keyword evidence="4" id="KW-0410">Iron transport</keyword>
<evidence type="ECO:0000313" key="17">
    <source>
        <dbReference type="Proteomes" id="UP001595904"/>
    </source>
</evidence>
<dbReference type="SUPFAM" id="SSF56935">
    <property type="entry name" value="Porins"/>
    <property type="match status" value="1"/>
</dbReference>
<keyword evidence="2 11" id="KW-0813">Transport</keyword>